<reference evidence="3" key="1">
    <citation type="submission" date="2016-11" db="EMBL/GenBank/DDBJ databases">
        <authorList>
            <person name="Varghese N."/>
            <person name="Submissions S."/>
        </authorList>
    </citation>
    <scope>NUCLEOTIDE SEQUENCE [LARGE SCALE GENOMIC DNA]</scope>
    <source>
        <strain evidence="3">DSM 22363</strain>
    </source>
</reference>
<proteinExistence type="predicted"/>
<accession>A0A1N6H1N6</accession>
<name>A0A1N6H1N6_9SPHN</name>
<feature type="region of interest" description="Disordered" evidence="1">
    <location>
        <begin position="1"/>
        <end position="58"/>
    </location>
</feature>
<gene>
    <name evidence="2" type="ORF">SAMN02745824_3090</name>
</gene>
<organism evidence="2 3">
    <name type="scientific">Parasphingorhabdus marina DSM 22363</name>
    <dbReference type="NCBI Taxonomy" id="1123272"/>
    <lineage>
        <taxon>Bacteria</taxon>
        <taxon>Pseudomonadati</taxon>
        <taxon>Pseudomonadota</taxon>
        <taxon>Alphaproteobacteria</taxon>
        <taxon>Sphingomonadales</taxon>
        <taxon>Sphingomonadaceae</taxon>
        <taxon>Parasphingorhabdus</taxon>
    </lineage>
</organism>
<evidence type="ECO:0000313" key="3">
    <source>
        <dbReference type="Proteomes" id="UP000185192"/>
    </source>
</evidence>
<dbReference type="AlphaFoldDB" id="A0A1N6H1N6"/>
<sequence length="58" mass="6526">MKKPGSNSGRNGGIFQETGPRGARYDNYATVRDNERMPPTTESGRGWTQVRRTPDSKR</sequence>
<evidence type="ECO:0000256" key="1">
    <source>
        <dbReference type="SAM" id="MobiDB-lite"/>
    </source>
</evidence>
<evidence type="ECO:0000313" key="2">
    <source>
        <dbReference type="EMBL" id="SIO13595.1"/>
    </source>
</evidence>
<dbReference type="STRING" id="1123272.SAMN02745824_3090"/>
<dbReference type="EMBL" id="FSQW01000002">
    <property type="protein sequence ID" value="SIO13595.1"/>
    <property type="molecule type" value="Genomic_DNA"/>
</dbReference>
<protein>
    <recommendedName>
        <fullName evidence="4">YjzC-like protein</fullName>
    </recommendedName>
</protein>
<keyword evidence="3" id="KW-1185">Reference proteome</keyword>
<dbReference type="Proteomes" id="UP000185192">
    <property type="component" value="Unassembled WGS sequence"/>
</dbReference>
<evidence type="ECO:0008006" key="4">
    <source>
        <dbReference type="Google" id="ProtNLM"/>
    </source>
</evidence>